<dbReference type="RefSeq" id="WP_311352604.1">
    <property type="nucleotide sequence ID" value="NZ_JAVRHR010000003.1"/>
</dbReference>
<dbReference type="Gene3D" id="3.10.450.50">
    <property type="match status" value="1"/>
</dbReference>
<keyword evidence="2" id="KW-1185">Reference proteome</keyword>
<accession>A0ABU3AE20</accession>
<organism evidence="1 2">
    <name type="scientific">Croceitalea rosinachiae</name>
    <dbReference type="NCBI Taxonomy" id="3075596"/>
    <lineage>
        <taxon>Bacteria</taxon>
        <taxon>Pseudomonadati</taxon>
        <taxon>Bacteroidota</taxon>
        <taxon>Flavobacteriia</taxon>
        <taxon>Flavobacteriales</taxon>
        <taxon>Flavobacteriaceae</taxon>
        <taxon>Croceitalea</taxon>
    </lineage>
</organism>
<gene>
    <name evidence="1" type="ORF">RM706_13950</name>
</gene>
<protein>
    <recommendedName>
        <fullName evidence="3">DUF4440 domain-containing protein</fullName>
    </recommendedName>
</protein>
<evidence type="ECO:0008006" key="3">
    <source>
        <dbReference type="Google" id="ProtNLM"/>
    </source>
</evidence>
<comment type="caution">
    <text evidence="1">The sequence shown here is derived from an EMBL/GenBank/DDBJ whole genome shotgun (WGS) entry which is preliminary data.</text>
</comment>
<dbReference type="Proteomes" id="UP001255246">
    <property type="component" value="Unassembled WGS sequence"/>
</dbReference>
<proteinExistence type="predicted"/>
<dbReference type="InterPro" id="IPR032710">
    <property type="entry name" value="NTF2-like_dom_sf"/>
</dbReference>
<dbReference type="PROSITE" id="PS51257">
    <property type="entry name" value="PROKAR_LIPOPROTEIN"/>
    <property type="match status" value="1"/>
</dbReference>
<dbReference type="EMBL" id="JAVRHR010000003">
    <property type="protein sequence ID" value="MDT0608145.1"/>
    <property type="molecule type" value="Genomic_DNA"/>
</dbReference>
<dbReference type="SUPFAM" id="SSF54427">
    <property type="entry name" value="NTF2-like"/>
    <property type="match status" value="1"/>
</dbReference>
<evidence type="ECO:0000313" key="2">
    <source>
        <dbReference type="Proteomes" id="UP001255246"/>
    </source>
</evidence>
<reference evidence="1 2" key="1">
    <citation type="submission" date="2023-09" db="EMBL/GenBank/DDBJ databases">
        <authorList>
            <person name="Rey-Velasco X."/>
        </authorList>
    </citation>
    <scope>NUCLEOTIDE SEQUENCE [LARGE SCALE GENOMIC DNA]</scope>
    <source>
        <strain evidence="1 2">F388</strain>
    </source>
</reference>
<evidence type="ECO:0000313" key="1">
    <source>
        <dbReference type="EMBL" id="MDT0608145.1"/>
    </source>
</evidence>
<name>A0ABU3AE20_9FLAO</name>
<sequence length="272" mass="30847">MKPFHISILLVLFIFVGCGERTTKKENASGNNTDKIATEIQSEEISTKPISWLDAIKNKSLANIKDNYSDNAFKIVSADSIIAGSSAIADYYINLSTEITESQTLFLSEANKSEGIHYELISYRIAEAKEYAQAVIWKSIDGVKVREFEYTVKRDISDPEALKDQISKRRDLWIQLCNKHNAENLVKKLYTSDAIYFNHKPLVIGAENISKEYRYMNNDNYNLTLKPLIVEIVTGDIAFEIGKCAGSYGGKYVIVWKKEPGGRWKVFIDSNF</sequence>